<feature type="compositionally biased region" description="Basic and acidic residues" evidence="1">
    <location>
        <begin position="72"/>
        <end position="82"/>
    </location>
</feature>
<dbReference type="AlphaFoldDB" id="A0A369KMT2"/>
<dbReference type="Proteomes" id="UP000253934">
    <property type="component" value="Unassembled WGS sequence"/>
</dbReference>
<feature type="compositionally biased region" description="Basic and acidic residues" evidence="1">
    <location>
        <begin position="35"/>
        <end position="63"/>
    </location>
</feature>
<gene>
    <name evidence="2" type="ORF">DCC88_07430</name>
</gene>
<evidence type="ECO:0000313" key="3">
    <source>
        <dbReference type="Proteomes" id="UP000253934"/>
    </source>
</evidence>
<accession>A0A369KMT2</accession>
<feature type="compositionally biased region" description="Low complexity" evidence="1">
    <location>
        <begin position="1"/>
        <end position="16"/>
    </location>
</feature>
<reference evidence="2" key="1">
    <citation type="submission" date="2018-04" db="EMBL/GenBank/DDBJ databases">
        <title>Draft genome sequence of the Candidatus Spirobacillus cienkowskii, a pathogen of freshwater Daphnia species, reconstructed from hemolymph metagenomic reads.</title>
        <authorList>
            <person name="Bresciani L."/>
            <person name="Lemos L.N."/>
            <person name="Wale N."/>
            <person name="Lin J.Y."/>
            <person name="Fernandes G.R."/>
            <person name="Duffy M.A."/>
            <person name="Rodrigues J.M."/>
        </authorList>
    </citation>
    <scope>NUCLEOTIDE SEQUENCE [LARGE SCALE GENOMIC DNA]</scope>
    <source>
        <strain evidence="2">Binning01</strain>
    </source>
</reference>
<protein>
    <submittedName>
        <fullName evidence="2">Stress-induced protein, KGG, repeat-containing protein</fullName>
    </submittedName>
</protein>
<organism evidence="2 3">
    <name type="scientific">Spirobacillus cienkowskii</name>
    <dbReference type="NCBI Taxonomy" id="495820"/>
    <lineage>
        <taxon>Bacteria</taxon>
        <taxon>Pseudomonadati</taxon>
        <taxon>Bdellovibrionota</taxon>
        <taxon>Oligoflexia</taxon>
        <taxon>Silvanigrellales</taxon>
        <taxon>Spirobacillus</taxon>
    </lineage>
</organism>
<comment type="caution">
    <text evidence="2">The sequence shown here is derived from an EMBL/GenBank/DDBJ whole genome shotgun (WGS) entry which is preliminary data.</text>
</comment>
<feature type="compositionally biased region" description="Basic and acidic residues" evidence="1">
    <location>
        <begin position="19"/>
        <end position="28"/>
    </location>
</feature>
<evidence type="ECO:0000313" key="2">
    <source>
        <dbReference type="EMBL" id="RDB35949.1"/>
    </source>
</evidence>
<dbReference type="Pfam" id="PF10685">
    <property type="entry name" value="KGG"/>
    <property type="match status" value="1"/>
</dbReference>
<proteinExistence type="predicted"/>
<dbReference type="InterPro" id="IPR019626">
    <property type="entry name" value="Stress-induced_KGG_rpt"/>
</dbReference>
<keyword evidence="3" id="KW-1185">Reference proteome</keyword>
<feature type="region of interest" description="Disordered" evidence="1">
    <location>
        <begin position="1"/>
        <end position="82"/>
    </location>
</feature>
<dbReference type="EMBL" id="QOVW01000070">
    <property type="protein sequence ID" value="RDB35949.1"/>
    <property type="molecule type" value="Genomic_DNA"/>
</dbReference>
<sequence>MNTNNKNISNSSNSGSKMTAEEMGRKGGEATAATHGKEFYREIGHKGGEKRAEQMRKAEEEKGSAQSNKQAKNSENENDNKE</sequence>
<evidence type="ECO:0000256" key="1">
    <source>
        <dbReference type="SAM" id="MobiDB-lite"/>
    </source>
</evidence>
<name>A0A369KMT2_9BACT</name>